<dbReference type="HAMAP" id="MF_01082">
    <property type="entry name" value="TruD"/>
    <property type="match status" value="1"/>
</dbReference>
<sequence length="419" mass="46451">MRPISGRRWPAFAAAVSKAVPTPSRSRSRPARPTRFAAFSTAKSRSKTRFRSFSGRSRNDAAVERGARVSEGFAWGGPAGRGLIRACPDDFEVEEVLGHEPSGEGEHLWLWIEKREHNTVDVAGMLARAAGLHPRQVSFAGLKDRNAVTRQYFSLHLAGRDDPDWHAADLPGVRVLSGQRSARKIQRGRLHGNRFTLVVRGLEGDRDEIEQRLLCLRDHGAPNGFGEQRFGGNNIARARALFAGQLRRKPSKHKRGFYLSAARSLLFNQVLRQRIDNGSWNRILEGEVAMLDGSRSFFLPDPADPAIRERCERLDVHPTGPLAGAGDSPLSGEVAELEQAVFAAEPDLVLGLQRFGLRHERRPLRMRIGALEWSEPEPNTLKLAFTLGQGSYATSVLRELIDYDLSTESRLGSAHGRGL</sequence>
<dbReference type="Gene3D" id="3.30.2340.10">
    <property type="entry name" value="TruD, insertion domain"/>
    <property type="match status" value="1"/>
</dbReference>
<dbReference type="PROSITE" id="PS01268">
    <property type="entry name" value="UPF0024"/>
    <property type="match status" value="1"/>
</dbReference>
<evidence type="ECO:0000256" key="3">
    <source>
        <dbReference type="ARBA" id="ARBA00023235"/>
    </source>
</evidence>
<accession>A0A845V7G4</accession>
<comment type="function">
    <text evidence="4">Responsible for synthesis of pseudouridine from uracil-13 in transfer RNAs.</text>
</comment>
<keyword evidence="7" id="KW-1185">Reference proteome</keyword>
<comment type="catalytic activity">
    <reaction evidence="4">
        <text>uridine(13) in tRNA = pseudouridine(13) in tRNA</text>
        <dbReference type="Rhea" id="RHEA:42540"/>
        <dbReference type="Rhea" id="RHEA-COMP:10105"/>
        <dbReference type="Rhea" id="RHEA-COMP:10106"/>
        <dbReference type="ChEBI" id="CHEBI:65314"/>
        <dbReference type="ChEBI" id="CHEBI:65315"/>
        <dbReference type="EC" id="5.4.99.27"/>
    </reaction>
</comment>
<dbReference type="InterPro" id="IPR050170">
    <property type="entry name" value="TruD_pseudoU_synthase"/>
</dbReference>
<dbReference type="PROSITE" id="PS50984">
    <property type="entry name" value="TRUD"/>
    <property type="match status" value="1"/>
</dbReference>
<dbReference type="GO" id="GO:0160150">
    <property type="term" value="F:tRNA pseudouridine(13) synthase activity"/>
    <property type="evidence" value="ECO:0007669"/>
    <property type="project" value="UniProtKB-EC"/>
</dbReference>
<evidence type="ECO:0000256" key="2">
    <source>
        <dbReference type="ARBA" id="ARBA00022694"/>
    </source>
</evidence>
<dbReference type="GO" id="GO:0005829">
    <property type="term" value="C:cytosol"/>
    <property type="evidence" value="ECO:0007669"/>
    <property type="project" value="TreeGrafter"/>
</dbReference>
<protein>
    <recommendedName>
        <fullName evidence="4">tRNA pseudouridine synthase D</fullName>
        <ecNumber evidence="4">5.4.99.27</ecNumber>
    </recommendedName>
    <alternativeName>
        <fullName evidence="4">tRNA pseudouridine(13) synthase</fullName>
    </alternativeName>
    <alternativeName>
        <fullName evidence="4">tRNA pseudouridylate synthase D</fullName>
    </alternativeName>
    <alternativeName>
        <fullName evidence="4">tRNA-uridine isomerase D</fullName>
    </alternativeName>
</protein>
<feature type="domain" description="TRUD" evidence="5">
    <location>
        <begin position="220"/>
        <end position="367"/>
    </location>
</feature>
<evidence type="ECO:0000313" key="6">
    <source>
        <dbReference type="EMBL" id="NDY96121.1"/>
    </source>
</evidence>
<dbReference type="Proteomes" id="UP000484885">
    <property type="component" value="Unassembled WGS sequence"/>
</dbReference>
<dbReference type="EC" id="5.4.99.27" evidence="4"/>
<comment type="similarity">
    <text evidence="1 4">Belongs to the pseudouridine synthase TruD family.</text>
</comment>
<name>A0A845V7G4_9GAMM</name>
<dbReference type="GO" id="GO:0031119">
    <property type="term" value="P:tRNA pseudouridine synthesis"/>
    <property type="evidence" value="ECO:0007669"/>
    <property type="project" value="UniProtKB-UniRule"/>
</dbReference>
<proteinExistence type="inferred from homology"/>
<dbReference type="NCBIfam" id="NF002153">
    <property type="entry name" value="PRK00984.1-2"/>
    <property type="match status" value="1"/>
</dbReference>
<dbReference type="Gene3D" id="3.30.2350.20">
    <property type="entry name" value="TruD, catalytic domain"/>
    <property type="match status" value="1"/>
</dbReference>
<evidence type="ECO:0000256" key="1">
    <source>
        <dbReference type="ARBA" id="ARBA00007953"/>
    </source>
</evidence>
<dbReference type="InterPro" id="IPR042214">
    <property type="entry name" value="TruD_catalytic"/>
</dbReference>
<dbReference type="CDD" id="cd02575">
    <property type="entry name" value="PseudoU_synth_EcTruD"/>
    <property type="match status" value="1"/>
</dbReference>
<dbReference type="InterPro" id="IPR001656">
    <property type="entry name" value="PsdUridine_synth_TruD"/>
</dbReference>
<organism evidence="6 7">
    <name type="scientific">Wenzhouxiangella limi</name>
    <dbReference type="NCBI Taxonomy" id="2707351"/>
    <lineage>
        <taxon>Bacteria</taxon>
        <taxon>Pseudomonadati</taxon>
        <taxon>Pseudomonadota</taxon>
        <taxon>Gammaproteobacteria</taxon>
        <taxon>Chromatiales</taxon>
        <taxon>Wenzhouxiangellaceae</taxon>
        <taxon>Wenzhouxiangella</taxon>
    </lineage>
</organism>
<dbReference type="GO" id="GO:0003723">
    <property type="term" value="F:RNA binding"/>
    <property type="evidence" value="ECO:0007669"/>
    <property type="project" value="InterPro"/>
</dbReference>
<evidence type="ECO:0000313" key="7">
    <source>
        <dbReference type="Proteomes" id="UP000484885"/>
    </source>
</evidence>
<evidence type="ECO:0000259" key="5">
    <source>
        <dbReference type="PROSITE" id="PS50984"/>
    </source>
</evidence>
<keyword evidence="3 4" id="KW-0413">Isomerase</keyword>
<feature type="active site" description="Nucleophile" evidence="4">
    <location>
        <position position="144"/>
    </location>
</feature>
<keyword evidence="2 4" id="KW-0819">tRNA processing</keyword>
<dbReference type="InterPro" id="IPR043165">
    <property type="entry name" value="TruD_insert_sf"/>
</dbReference>
<reference evidence="6 7" key="1">
    <citation type="submission" date="2020-02" db="EMBL/GenBank/DDBJ databases">
        <authorList>
            <person name="Zhang X.-Y."/>
        </authorList>
    </citation>
    <scope>NUCLEOTIDE SEQUENCE [LARGE SCALE GENOMIC DNA]</scope>
    <source>
        <strain evidence="6 7">C33</strain>
    </source>
</reference>
<dbReference type="InterPro" id="IPR020103">
    <property type="entry name" value="PsdUridine_synth_cat_dom_sf"/>
</dbReference>
<gene>
    <name evidence="4 6" type="primary">truD</name>
    <name evidence="6" type="ORF">G3I74_10300</name>
</gene>
<dbReference type="InterPro" id="IPR020119">
    <property type="entry name" value="PsdUridine_synth_TruD_CS"/>
</dbReference>
<dbReference type="PANTHER" id="PTHR47811:SF1">
    <property type="entry name" value="TRNA PSEUDOURIDINE SYNTHASE D"/>
    <property type="match status" value="1"/>
</dbReference>
<evidence type="ECO:0000256" key="4">
    <source>
        <dbReference type="HAMAP-Rule" id="MF_01082"/>
    </source>
</evidence>
<dbReference type="Pfam" id="PF01142">
    <property type="entry name" value="TruD"/>
    <property type="match status" value="2"/>
</dbReference>
<dbReference type="EMBL" id="JAAGSC010000041">
    <property type="protein sequence ID" value="NDY96121.1"/>
    <property type="molecule type" value="Genomic_DNA"/>
</dbReference>
<dbReference type="InterPro" id="IPR011760">
    <property type="entry name" value="PsdUridine_synth_TruD_insert"/>
</dbReference>
<dbReference type="PANTHER" id="PTHR47811">
    <property type="entry name" value="TRNA PSEUDOURIDINE SYNTHASE D"/>
    <property type="match status" value="1"/>
</dbReference>
<dbReference type="AlphaFoldDB" id="A0A845V7G4"/>
<comment type="caution">
    <text evidence="6">The sequence shown here is derived from an EMBL/GenBank/DDBJ whole genome shotgun (WGS) entry which is preliminary data.</text>
</comment>
<dbReference type="SUPFAM" id="SSF55120">
    <property type="entry name" value="Pseudouridine synthase"/>
    <property type="match status" value="1"/>
</dbReference>